<evidence type="ECO:0000256" key="5">
    <source>
        <dbReference type="ARBA" id="ARBA00023288"/>
    </source>
</evidence>
<dbReference type="SUPFAM" id="SSF53850">
    <property type="entry name" value="Periplasmic binding protein-like II"/>
    <property type="match status" value="1"/>
</dbReference>
<dbReference type="Proteomes" id="UP000256977">
    <property type="component" value="Unassembled WGS sequence"/>
</dbReference>
<proteinExistence type="predicted"/>
<dbReference type="AlphaFoldDB" id="A0A3D9I1H8"/>
<keyword evidence="1" id="KW-1003">Cell membrane</keyword>
<dbReference type="Pfam" id="PF01547">
    <property type="entry name" value="SBP_bac_1"/>
    <property type="match status" value="1"/>
</dbReference>
<dbReference type="InterPro" id="IPR050490">
    <property type="entry name" value="Bact_solute-bd_prot1"/>
</dbReference>
<keyword evidence="9" id="KW-1185">Reference proteome</keyword>
<dbReference type="PANTHER" id="PTHR43649:SF33">
    <property type="entry name" value="POLYGALACTURONAN_RHAMNOGALACTURONAN-BINDING PROTEIN YTCQ"/>
    <property type="match status" value="1"/>
</dbReference>
<evidence type="ECO:0000313" key="9">
    <source>
        <dbReference type="Proteomes" id="UP000256977"/>
    </source>
</evidence>
<evidence type="ECO:0000256" key="4">
    <source>
        <dbReference type="ARBA" id="ARBA00023139"/>
    </source>
</evidence>
<keyword evidence="2 7" id="KW-0732">Signal</keyword>
<sequence length="506" mass="55855">MLFKRSKWIKAGIAGIAAITVLAGCSGGKEPEASQGGTSPSASAPASSEAGGAKPELKVLAFNVGFDPNNDPVAKDIETTTGYKVNYTLLPKDNPEEKLNIEIASGSNYDILTLNPNQFYTLVAQGALQPIGDLVDQYGANLKEGISESSWELGRYNGELYGIPQKNERANIEQTMIVRQDVLDELGLKTPETLDEFYETLKTIKAKKPDMIPLTGNGMGVPMVWSAYGLYTAWSEVDGQLVPRIKQPAMKDYFAFMKKLFDEGLVDKDWPVNKSAQAQEKFISGQAAMISGDWNLASNMNDAFKTNVPQGKMGYISPLLGSDGSSGVEMADKLIYVHAIPKSSKKAEDAIKFMDLKMQKDNFTFLTLGEQGVTFNEENGVYSPIMPIFTEKRGSAYFFLNGIREVEYADMWLARLRRTPTLFEAFNAINKDFDKYAKVNPIAFMPPIEAVGKNSPSLTQMENDFFLQVLLSGQKIEDFDKFLAKWDSSGGSDVIKAINDWYSTKK</sequence>
<dbReference type="RefSeq" id="WP_116065141.1">
    <property type="nucleotide sequence ID" value="NZ_QRDZ01000042.1"/>
</dbReference>
<reference evidence="8 9" key="1">
    <citation type="submission" date="2018-07" db="EMBL/GenBank/DDBJ databases">
        <title>Genomic Encyclopedia of Type Strains, Phase III (KMG-III): the genomes of soil and plant-associated and newly described type strains.</title>
        <authorList>
            <person name="Whitman W."/>
        </authorList>
    </citation>
    <scope>NUCLEOTIDE SEQUENCE [LARGE SCALE GENOMIC DNA]</scope>
    <source>
        <strain evidence="8 9">CECT 7287</strain>
    </source>
</reference>
<dbReference type="Gene3D" id="3.40.190.10">
    <property type="entry name" value="Periplasmic binding protein-like II"/>
    <property type="match status" value="2"/>
</dbReference>
<dbReference type="OrthoDB" id="2498644at2"/>
<protein>
    <submittedName>
        <fullName evidence="8">Carbohydrate ABC transporter substrate-binding protein (CUT1 family)</fullName>
    </submittedName>
</protein>
<evidence type="ECO:0000313" key="8">
    <source>
        <dbReference type="EMBL" id="RED55622.1"/>
    </source>
</evidence>
<keyword evidence="3" id="KW-0472">Membrane</keyword>
<evidence type="ECO:0000256" key="1">
    <source>
        <dbReference type="ARBA" id="ARBA00022475"/>
    </source>
</evidence>
<feature type="compositionally biased region" description="Low complexity" evidence="6">
    <location>
        <begin position="33"/>
        <end position="50"/>
    </location>
</feature>
<organism evidence="8 9">
    <name type="scientific">Cohnella phaseoli</name>
    <dbReference type="NCBI Taxonomy" id="456490"/>
    <lineage>
        <taxon>Bacteria</taxon>
        <taxon>Bacillati</taxon>
        <taxon>Bacillota</taxon>
        <taxon>Bacilli</taxon>
        <taxon>Bacillales</taxon>
        <taxon>Paenibacillaceae</taxon>
        <taxon>Cohnella</taxon>
    </lineage>
</organism>
<feature type="signal peptide" evidence="7">
    <location>
        <begin position="1"/>
        <end position="23"/>
    </location>
</feature>
<gene>
    <name evidence="8" type="ORF">DFP98_14261</name>
</gene>
<name>A0A3D9I1H8_9BACL</name>
<evidence type="ECO:0000256" key="7">
    <source>
        <dbReference type="SAM" id="SignalP"/>
    </source>
</evidence>
<comment type="caution">
    <text evidence="8">The sequence shown here is derived from an EMBL/GenBank/DDBJ whole genome shotgun (WGS) entry which is preliminary data.</text>
</comment>
<evidence type="ECO:0000256" key="6">
    <source>
        <dbReference type="SAM" id="MobiDB-lite"/>
    </source>
</evidence>
<evidence type="ECO:0000256" key="3">
    <source>
        <dbReference type="ARBA" id="ARBA00023136"/>
    </source>
</evidence>
<feature type="region of interest" description="Disordered" evidence="6">
    <location>
        <begin position="28"/>
        <end position="50"/>
    </location>
</feature>
<keyword evidence="4" id="KW-0564">Palmitate</keyword>
<dbReference type="PANTHER" id="PTHR43649">
    <property type="entry name" value="ARABINOSE-BINDING PROTEIN-RELATED"/>
    <property type="match status" value="1"/>
</dbReference>
<keyword evidence="5" id="KW-0449">Lipoprotein</keyword>
<dbReference type="EMBL" id="QRDZ01000042">
    <property type="protein sequence ID" value="RED55622.1"/>
    <property type="molecule type" value="Genomic_DNA"/>
</dbReference>
<accession>A0A3D9I1H8</accession>
<dbReference type="InterPro" id="IPR006059">
    <property type="entry name" value="SBP"/>
</dbReference>
<dbReference type="PROSITE" id="PS51257">
    <property type="entry name" value="PROKAR_LIPOPROTEIN"/>
    <property type="match status" value="1"/>
</dbReference>
<feature type="chain" id="PRO_5039107177" evidence="7">
    <location>
        <begin position="24"/>
        <end position="506"/>
    </location>
</feature>
<evidence type="ECO:0000256" key="2">
    <source>
        <dbReference type="ARBA" id="ARBA00022729"/>
    </source>
</evidence>